<dbReference type="Proteomes" id="UP000290572">
    <property type="component" value="Unassembled WGS sequence"/>
</dbReference>
<gene>
    <name evidence="2" type="ORF">ROHU_028200</name>
</gene>
<evidence type="ECO:0000313" key="2">
    <source>
        <dbReference type="EMBL" id="RXN15280.1"/>
    </source>
</evidence>
<accession>A0A498M422</accession>
<name>A0A498M422_LABRO</name>
<feature type="coiled-coil region" evidence="1">
    <location>
        <begin position="51"/>
        <end position="78"/>
    </location>
</feature>
<dbReference type="AlphaFoldDB" id="A0A498M422"/>
<sequence>MKEDLRALREEIFPELAALHKAQAESANEYTEMGKSLSDTMDRVAVLEQFHERMAKEHKKMQEKCMDLENRSRRQNLRFNGIPGVEAGNPVRFIKDLLLELFAVNDLGDSRLWIMPTGLLCQNRNRERGLGH</sequence>
<keyword evidence="1" id="KW-0175">Coiled coil</keyword>
<protein>
    <submittedName>
        <fullName evidence="2">Putative transposase element L1Md-A101/L1Md-A102/L1Md-A2</fullName>
    </submittedName>
</protein>
<evidence type="ECO:0000313" key="3">
    <source>
        <dbReference type="Proteomes" id="UP000290572"/>
    </source>
</evidence>
<proteinExistence type="predicted"/>
<evidence type="ECO:0000256" key="1">
    <source>
        <dbReference type="SAM" id="Coils"/>
    </source>
</evidence>
<keyword evidence="3" id="KW-1185">Reference proteome</keyword>
<comment type="caution">
    <text evidence="2">The sequence shown here is derived from an EMBL/GenBank/DDBJ whole genome shotgun (WGS) entry which is preliminary data.</text>
</comment>
<reference evidence="2 3" key="1">
    <citation type="submission" date="2018-03" db="EMBL/GenBank/DDBJ databases">
        <title>Draft genome sequence of Rohu Carp (Labeo rohita).</title>
        <authorList>
            <person name="Das P."/>
            <person name="Kushwaha B."/>
            <person name="Joshi C.G."/>
            <person name="Kumar D."/>
            <person name="Nagpure N.S."/>
            <person name="Sahoo L."/>
            <person name="Das S.P."/>
            <person name="Bit A."/>
            <person name="Patnaik S."/>
            <person name="Meher P.K."/>
            <person name="Jayasankar P."/>
            <person name="Koringa P.G."/>
            <person name="Patel N.V."/>
            <person name="Hinsu A.T."/>
            <person name="Kumar R."/>
            <person name="Pandey M."/>
            <person name="Agarwal S."/>
            <person name="Srivastava S."/>
            <person name="Singh M."/>
            <person name="Iquebal M.A."/>
            <person name="Jaiswal S."/>
            <person name="Angadi U.B."/>
            <person name="Kumar N."/>
            <person name="Raza M."/>
            <person name="Shah T.M."/>
            <person name="Rai A."/>
            <person name="Jena J.K."/>
        </authorList>
    </citation>
    <scope>NUCLEOTIDE SEQUENCE [LARGE SCALE GENOMIC DNA]</scope>
    <source>
        <strain evidence="2">DASCIFA01</strain>
        <tissue evidence="2">Testis</tissue>
    </source>
</reference>
<organism evidence="2 3">
    <name type="scientific">Labeo rohita</name>
    <name type="common">Indian major carp</name>
    <name type="synonym">Cyprinus rohita</name>
    <dbReference type="NCBI Taxonomy" id="84645"/>
    <lineage>
        <taxon>Eukaryota</taxon>
        <taxon>Metazoa</taxon>
        <taxon>Chordata</taxon>
        <taxon>Craniata</taxon>
        <taxon>Vertebrata</taxon>
        <taxon>Euteleostomi</taxon>
        <taxon>Actinopterygii</taxon>
        <taxon>Neopterygii</taxon>
        <taxon>Teleostei</taxon>
        <taxon>Ostariophysi</taxon>
        <taxon>Cypriniformes</taxon>
        <taxon>Cyprinidae</taxon>
        <taxon>Labeoninae</taxon>
        <taxon>Labeonini</taxon>
        <taxon>Labeo</taxon>
    </lineage>
</organism>
<dbReference type="EMBL" id="QBIY01012858">
    <property type="protein sequence ID" value="RXN15280.1"/>
    <property type="molecule type" value="Genomic_DNA"/>
</dbReference>